<dbReference type="GO" id="GO:0016787">
    <property type="term" value="F:hydrolase activity"/>
    <property type="evidence" value="ECO:0007669"/>
    <property type="project" value="UniProtKB-KW"/>
</dbReference>
<proteinExistence type="predicted"/>
<dbReference type="GO" id="GO:0004519">
    <property type="term" value="F:endonuclease activity"/>
    <property type="evidence" value="ECO:0007669"/>
    <property type="project" value="UniProtKB-KW"/>
</dbReference>
<dbReference type="Gene3D" id="3.30.420.610">
    <property type="entry name" value="LOTUS domain-like"/>
    <property type="match status" value="4"/>
</dbReference>
<dbReference type="Proteomes" id="UP000245207">
    <property type="component" value="Unassembled WGS sequence"/>
</dbReference>
<protein>
    <submittedName>
        <fullName evidence="2">Endonuclease or glycosyl hydrolase</fullName>
    </submittedName>
</protein>
<dbReference type="InterPro" id="IPR041966">
    <property type="entry name" value="LOTUS-like"/>
</dbReference>
<dbReference type="InterPro" id="IPR025605">
    <property type="entry name" value="OST-HTH/LOTUS_dom"/>
</dbReference>
<reference evidence="2 3" key="1">
    <citation type="journal article" date="2018" name="Mol. Plant">
        <title>The genome of Artemisia annua provides insight into the evolution of Asteraceae family and artemisinin biosynthesis.</title>
        <authorList>
            <person name="Shen Q."/>
            <person name="Zhang L."/>
            <person name="Liao Z."/>
            <person name="Wang S."/>
            <person name="Yan T."/>
            <person name="Shi P."/>
            <person name="Liu M."/>
            <person name="Fu X."/>
            <person name="Pan Q."/>
            <person name="Wang Y."/>
            <person name="Lv Z."/>
            <person name="Lu X."/>
            <person name="Zhang F."/>
            <person name="Jiang W."/>
            <person name="Ma Y."/>
            <person name="Chen M."/>
            <person name="Hao X."/>
            <person name="Li L."/>
            <person name="Tang Y."/>
            <person name="Lv G."/>
            <person name="Zhou Y."/>
            <person name="Sun X."/>
            <person name="Brodelius P.E."/>
            <person name="Rose J.K.C."/>
            <person name="Tang K."/>
        </authorList>
    </citation>
    <scope>NUCLEOTIDE SEQUENCE [LARGE SCALE GENOMIC DNA]</scope>
    <source>
        <strain evidence="3">cv. Huhao1</strain>
        <tissue evidence="2">Leaf</tissue>
    </source>
</reference>
<evidence type="ECO:0000313" key="2">
    <source>
        <dbReference type="EMBL" id="PWA70012.1"/>
    </source>
</evidence>
<dbReference type="Pfam" id="PF12872">
    <property type="entry name" value="OST-HTH"/>
    <property type="match status" value="1"/>
</dbReference>
<comment type="caution">
    <text evidence="2">The sequence shown here is derived from an EMBL/GenBank/DDBJ whole genome shotgun (WGS) entry which is preliminary data.</text>
</comment>
<evidence type="ECO:0000259" key="1">
    <source>
        <dbReference type="PROSITE" id="PS51644"/>
    </source>
</evidence>
<dbReference type="AlphaFoldDB" id="A0A2U1N970"/>
<organism evidence="2 3">
    <name type="scientific">Artemisia annua</name>
    <name type="common">Sweet wormwood</name>
    <dbReference type="NCBI Taxonomy" id="35608"/>
    <lineage>
        <taxon>Eukaryota</taxon>
        <taxon>Viridiplantae</taxon>
        <taxon>Streptophyta</taxon>
        <taxon>Embryophyta</taxon>
        <taxon>Tracheophyta</taxon>
        <taxon>Spermatophyta</taxon>
        <taxon>Magnoliopsida</taxon>
        <taxon>eudicotyledons</taxon>
        <taxon>Gunneridae</taxon>
        <taxon>Pentapetalae</taxon>
        <taxon>asterids</taxon>
        <taxon>campanulids</taxon>
        <taxon>Asterales</taxon>
        <taxon>Asteraceae</taxon>
        <taxon>Asteroideae</taxon>
        <taxon>Anthemideae</taxon>
        <taxon>Artemisiinae</taxon>
        <taxon>Artemisia</taxon>
    </lineage>
</organism>
<accession>A0A2U1N970</accession>
<name>A0A2U1N970_ARTAN</name>
<dbReference type="EMBL" id="PKPP01003319">
    <property type="protein sequence ID" value="PWA70012.1"/>
    <property type="molecule type" value="Genomic_DNA"/>
</dbReference>
<keyword evidence="2" id="KW-0255">Endonuclease</keyword>
<keyword evidence="2" id="KW-0378">Hydrolase</keyword>
<dbReference type="PROSITE" id="PS51644">
    <property type="entry name" value="HTH_OST"/>
    <property type="match status" value="4"/>
</dbReference>
<feature type="domain" description="HTH OST-type" evidence="1">
    <location>
        <begin position="486"/>
        <end position="560"/>
    </location>
</feature>
<keyword evidence="2" id="KW-0540">Nuclease</keyword>
<gene>
    <name evidence="2" type="ORF">CTI12_AA291840</name>
</gene>
<feature type="domain" description="HTH OST-type" evidence="1">
    <location>
        <begin position="664"/>
        <end position="738"/>
    </location>
</feature>
<sequence length="771" mass="89678">MSRRKIRDEIVIKLEDRKKTMHSKNCLPRSDVDDCWINLRLVELEELLGTYCYGIPVSCLSWLERVYLKKFNKSLDCKSLGVNNIKVVVEKMRYKGMVLLFEEPESKKVHVMSARMVQVRRNVSLKPNVQKLLDMNSGVIEFTSFEDLYERQFKVKLNYFQYGLTNLNHLCKVLKDILMVEEAGAKVIKAKKRKYTNMSMLSSPQQNQNICDEIDFLIDQRLVELEELLGTYCYGIPISCLSWLLIVYLQKFNKSLDCKSLGVNNIKELVEKMHDKGMVVLFEEPESKKFHVMSARVLQVRQNVSLKPNVQTLLDMNSGVIEFTSFEDLYERQFKVKLNYIQYGLTNLDHLCKVLKDILMVEEADPTGAKVIKAKKRKYTNMSMLSSPQQNRNICDEIDFLIDQRLIELEELLGNYCYGIPWSCLSWLERVYPPKFNKSLDCKSLGVNNIKELVEKMRDKGMVLLFEEPESKKFHVMSARMVQVRRNVSLKPNVQELLDMNSGVIEFTSFEDLYERQFKVKLNYFQYGLTNLNHLCKVLKDILMVEEADPTGAKLMKGKKWNYTNMSMLSSLKKQNQIDVLIDQRLVELEELLGTYYDGFPMSCLSNLSSGYMQKFNKSLELKSLGVTGIKELVEKMLCKGMVVLVKGSEGEHVMSARMVEIRQNVFLKHNVQRLLRRHSGEIKFESFKDLYEEQFKVELKYLWYGLTDLDDLCKVLKDILVVEEANPSRVKVIKAVKNATIQGKGRMPCAPQLVRFKFINLILIVVAYHI</sequence>
<evidence type="ECO:0000313" key="3">
    <source>
        <dbReference type="Proteomes" id="UP000245207"/>
    </source>
</evidence>
<feature type="domain" description="HTH OST-type" evidence="1">
    <location>
        <begin position="121"/>
        <end position="194"/>
    </location>
</feature>
<keyword evidence="3" id="KW-1185">Reference proteome</keyword>
<feature type="domain" description="HTH OST-type" evidence="1">
    <location>
        <begin position="302"/>
        <end position="376"/>
    </location>
</feature>